<dbReference type="Proteomes" id="UP001596055">
    <property type="component" value="Unassembled WGS sequence"/>
</dbReference>
<name>A0ABW0RHT5_9GAMM</name>
<accession>A0ABW0RHT5</accession>
<organism evidence="2 3">
    <name type="scientific">Marinobacter koreensis</name>
    <dbReference type="NCBI Taxonomy" id="335974"/>
    <lineage>
        <taxon>Bacteria</taxon>
        <taxon>Pseudomonadati</taxon>
        <taxon>Pseudomonadota</taxon>
        <taxon>Gammaproteobacteria</taxon>
        <taxon>Pseudomonadales</taxon>
        <taxon>Marinobacteraceae</taxon>
        <taxon>Marinobacter</taxon>
    </lineage>
</organism>
<protein>
    <submittedName>
        <fullName evidence="2">AraC family transcriptional regulator</fullName>
    </submittedName>
</protein>
<gene>
    <name evidence="2" type="ORF">ACFPQA_02810</name>
</gene>
<feature type="coiled-coil region" evidence="1">
    <location>
        <begin position="35"/>
        <end position="62"/>
    </location>
</feature>
<keyword evidence="1" id="KW-0175">Coiled coil</keyword>
<dbReference type="EMBL" id="JBHSNL010000001">
    <property type="protein sequence ID" value="MFC5543973.1"/>
    <property type="molecule type" value="Genomic_DNA"/>
</dbReference>
<evidence type="ECO:0000256" key="1">
    <source>
        <dbReference type="SAM" id="Coils"/>
    </source>
</evidence>
<keyword evidence="3" id="KW-1185">Reference proteome</keyword>
<comment type="caution">
    <text evidence="2">The sequence shown here is derived from an EMBL/GenBank/DDBJ whole genome shotgun (WGS) entry which is preliminary data.</text>
</comment>
<evidence type="ECO:0000313" key="2">
    <source>
        <dbReference type="EMBL" id="MFC5543973.1"/>
    </source>
</evidence>
<dbReference type="RefSeq" id="WP_248158156.1">
    <property type="nucleotide sequence ID" value="NZ_JAKZAJ010000003.1"/>
</dbReference>
<proteinExistence type="predicted"/>
<reference evidence="3" key="1">
    <citation type="journal article" date="2019" name="Int. J. Syst. Evol. Microbiol.">
        <title>The Global Catalogue of Microorganisms (GCM) 10K type strain sequencing project: providing services to taxonomists for standard genome sequencing and annotation.</title>
        <authorList>
            <consortium name="The Broad Institute Genomics Platform"/>
            <consortium name="The Broad Institute Genome Sequencing Center for Infectious Disease"/>
            <person name="Wu L."/>
            <person name="Ma J."/>
        </authorList>
    </citation>
    <scope>NUCLEOTIDE SEQUENCE [LARGE SCALE GENOMIC DNA]</scope>
    <source>
        <strain evidence="3">CGMCC 4.1799</strain>
    </source>
</reference>
<evidence type="ECO:0000313" key="3">
    <source>
        <dbReference type="Proteomes" id="UP001596055"/>
    </source>
</evidence>
<sequence>MHGSQPLKGCLRSPNLLATVLVILLSWVCIPGAGAATLDDQIDQLAAEVNDHSAKVEGLQESLLYPVNTRLTVFLTLETRKALDLDSVELFVNDRPVASHLYTPRERSALEAGGVQQLYIGNIESGAHNIRAVITARSADKDFVRREASHPFTKRPGALGVELKLGARAPDFEPYVSFTEWK</sequence>